<proteinExistence type="inferred from homology"/>
<evidence type="ECO:0000256" key="9">
    <source>
        <dbReference type="RuleBase" id="RU000461"/>
    </source>
</evidence>
<keyword evidence="11" id="KW-1185">Reference proteome</keyword>
<dbReference type="SUPFAM" id="SSF48264">
    <property type="entry name" value="Cytochrome P450"/>
    <property type="match status" value="1"/>
</dbReference>
<comment type="cofactor">
    <cofactor evidence="1 8">
        <name>heme</name>
        <dbReference type="ChEBI" id="CHEBI:30413"/>
    </cofactor>
</comment>
<evidence type="ECO:0000256" key="8">
    <source>
        <dbReference type="PIRSR" id="PIRSR602401-1"/>
    </source>
</evidence>
<dbReference type="CDD" id="cd20615">
    <property type="entry name" value="CYP_GliC-like"/>
    <property type="match status" value="1"/>
</dbReference>
<name>A0A6A6DIA9_9PEZI</name>
<evidence type="ECO:0000256" key="6">
    <source>
        <dbReference type="ARBA" id="ARBA00023004"/>
    </source>
</evidence>
<dbReference type="InterPro" id="IPR036396">
    <property type="entry name" value="Cyt_P450_sf"/>
</dbReference>
<dbReference type="GO" id="GO:0020037">
    <property type="term" value="F:heme binding"/>
    <property type="evidence" value="ECO:0007669"/>
    <property type="project" value="InterPro"/>
</dbReference>
<dbReference type="PRINTS" id="PR00463">
    <property type="entry name" value="EP450I"/>
</dbReference>
<dbReference type="EMBL" id="ML994668">
    <property type="protein sequence ID" value="KAF2179231.1"/>
    <property type="molecule type" value="Genomic_DNA"/>
</dbReference>
<keyword evidence="6 8" id="KW-0408">Iron</keyword>
<dbReference type="PANTHER" id="PTHR24279:SF120">
    <property type="entry name" value="CYTOCHROME P450"/>
    <property type="match status" value="1"/>
</dbReference>
<dbReference type="AlphaFoldDB" id="A0A6A6DIA9"/>
<dbReference type="GO" id="GO:0016705">
    <property type="term" value="F:oxidoreductase activity, acting on paired donors, with incorporation or reduction of molecular oxygen"/>
    <property type="evidence" value="ECO:0007669"/>
    <property type="project" value="InterPro"/>
</dbReference>
<dbReference type="Pfam" id="PF00067">
    <property type="entry name" value="p450"/>
    <property type="match status" value="1"/>
</dbReference>
<comment type="similarity">
    <text evidence="2 9">Belongs to the cytochrome P450 family.</text>
</comment>
<reference evidence="10" key="1">
    <citation type="journal article" date="2020" name="Stud. Mycol.">
        <title>101 Dothideomycetes genomes: a test case for predicting lifestyles and emergence of pathogens.</title>
        <authorList>
            <person name="Haridas S."/>
            <person name="Albert R."/>
            <person name="Binder M."/>
            <person name="Bloem J."/>
            <person name="Labutti K."/>
            <person name="Salamov A."/>
            <person name="Andreopoulos B."/>
            <person name="Baker S."/>
            <person name="Barry K."/>
            <person name="Bills G."/>
            <person name="Bluhm B."/>
            <person name="Cannon C."/>
            <person name="Castanera R."/>
            <person name="Culley D."/>
            <person name="Daum C."/>
            <person name="Ezra D."/>
            <person name="Gonzalez J."/>
            <person name="Henrissat B."/>
            <person name="Kuo A."/>
            <person name="Liang C."/>
            <person name="Lipzen A."/>
            <person name="Lutzoni F."/>
            <person name="Magnuson J."/>
            <person name="Mondo S."/>
            <person name="Nolan M."/>
            <person name="Ohm R."/>
            <person name="Pangilinan J."/>
            <person name="Park H.-J."/>
            <person name="Ramirez L."/>
            <person name="Alfaro M."/>
            <person name="Sun H."/>
            <person name="Tritt A."/>
            <person name="Yoshinaga Y."/>
            <person name="Zwiers L.-H."/>
            <person name="Turgeon B."/>
            <person name="Goodwin S."/>
            <person name="Spatafora J."/>
            <person name="Crous P."/>
            <person name="Grigoriev I."/>
        </authorList>
    </citation>
    <scope>NUCLEOTIDE SEQUENCE</scope>
    <source>
        <strain evidence="10">CBS 207.26</strain>
    </source>
</reference>
<evidence type="ECO:0000313" key="10">
    <source>
        <dbReference type="EMBL" id="KAF2179231.1"/>
    </source>
</evidence>
<dbReference type="InterPro" id="IPR017972">
    <property type="entry name" value="Cyt_P450_CS"/>
</dbReference>
<dbReference type="Gene3D" id="1.10.630.10">
    <property type="entry name" value="Cytochrome P450"/>
    <property type="match status" value="1"/>
</dbReference>
<dbReference type="InterPro" id="IPR002401">
    <property type="entry name" value="Cyt_P450_E_grp-I"/>
</dbReference>
<keyword evidence="4 8" id="KW-0479">Metal-binding</keyword>
<dbReference type="PROSITE" id="PS00086">
    <property type="entry name" value="CYTOCHROME_P450"/>
    <property type="match status" value="1"/>
</dbReference>
<keyword evidence="5 9" id="KW-0560">Oxidoreductase</keyword>
<dbReference type="Proteomes" id="UP000800200">
    <property type="component" value="Unassembled WGS sequence"/>
</dbReference>
<gene>
    <name evidence="10" type="ORF">K469DRAFT_741656</name>
</gene>
<evidence type="ECO:0000256" key="7">
    <source>
        <dbReference type="ARBA" id="ARBA00023033"/>
    </source>
</evidence>
<sequence>MSELITVILHPPHFQALLRLLFFFAVAFTATRSRTRLHFVGIVSWIINKYLTWRYPIRSIDGGRPIPTCPYQWPNGQGDIGKFLEGERNSETWSKEHGRIYRIWSGTNPEIVVTHPDDIQAVFKDSDKHAKAENHDAGWLMGELLGRCLGLISGFEWQRVRTATSIPFTHKNAAKYTSRIIQITKDHFKDLHTTGELNQSLINPVEDLKFLPFWAVADILYGELTPEMKSELKDLIVLRESLWKRMIQGGIVRFSWARYLPYKHVRDLVEFKRRWAKFNDEAYEACVLAKELVPVVHMYEEVQKGGLEIEQIHQTLDEMLFANLDVTIGGISWNLLFLAANQDVQDQIRQEIFNNTKDEREHYLLSSSTLLAAAVQESARLKPLAAFSVPQSAPNARNVGGFLVPSGTNFIVDTYALNIRNPYWGEDNQAYRPSRFLEKKASQMRYQYWRFGFGPRQCLGRYAADIIIRTLLVHLMENHRLSLAHTTHWDKNPGTWITHPDTRIRFSTRSSYAKEHQKY</sequence>
<accession>A0A6A6DIA9</accession>
<evidence type="ECO:0000256" key="1">
    <source>
        <dbReference type="ARBA" id="ARBA00001971"/>
    </source>
</evidence>
<keyword evidence="7 9" id="KW-0503">Monooxygenase</keyword>
<dbReference type="GO" id="GO:0005506">
    <property type="term" value="F:iron ion binding"/>
    <property type="evidence" value="ECO:0007669"/>
    <property type="project" value="InterPro"/>
</dbReference>
<organism evidence="10 11">
    <name type="scientific">Zopfia rhizophila CBS 207.26</name>
    <dbReference type="NCBI Taxonomy" id="1314779"/>
    <lineage>
        <taxon>Eukaryota</taxon>
        <taxon>Fungi</taxon>
        <taxon>Dikarya</taxon>
        <taxon>Ascomycota</taxon>
        <taxon>Pezizomycotina</taxon>
        <taxon>Dothideomycetes</taxon>
        <taxon>Dothideomycetes incertae sedis</taxon>
        <taxon>Zopfiaceae</taxon>
        <taxon>Zopfia</taxon>
    </lineage>
</organism>
<dbReference type="InterPro" id="IPR001128">
    <property type="entry name" value="Cyt_P450"/>
</dbReference>
<evidence type="ECO:0000256" key="2">
    <source>
        <dbReference type="ARBA" id="ARBA00010617"/>
    </source>
</evidence>
<dbReference type="GO" id="GO:0004497">
    <property type="term" value="F:monooxygenase activity"/>
    <property type="evidence" value="ECO:0007669"/>
    <property type="project" value="UniProtKB-KW"/>
</dbReference>
<evidence type="ECO:0000256" key="3">
    <source>
        <dbReference type="ARBA" id="ARBA00022617"/>
    </source>
</evidence>
<dbReference type="PANTHER" id="PTHR24279">
    <property type="entry name" value="CYTOCHROME P450"/>
    <property type="match status" value="1"/>
</dbReference>
<dbReference type="OrthoDB" id="2789670at2759"/>
<evidence type="ECO:0000256" key="4">
    <source>
        <dbReference type="ARBA" id="ARBA00022723"/>
    </source>
</evidence>
<evidence type="ECO:0000313" key="11">
    <source>
        <dbReference type="Proteomes" id="UP000800200"/>
    </source>
</evidence>
<keyword evidence="3 8" id="KW-0349">Heme</keyword>
<protein>
    <submittedName>
        <fullName evidence="10">Cytochrome P450</fullName>
    </submittedName>
</protein>
<feature type="binding site" description="axial binding residue" evidence="8">
    <location>
        <position position="458"/>
    </location>
    <ligand>
        <name>heme</name>
        <dbReference type="ChEBI" id="CHEBI:30413"/>
    </ligand>
    <ligandPart>
        <name>Fe</name>
        <dbReference type="ChEBI" id="CHEBI:18248"/>
    </ligandPart>
</feature>
<dbReference type="InterPro" id="IPR050479">
    <property type="entry name" value="CYP11_CYP27_families"/>
</dbReference>
<evidence type="ECO:0000256" key="5">
    <source>
        <dbReference type="ARBA" id="ARBA00023002"/>
    </source>
</evidence>